<dbReference type="AlphaFoldDB" id="A0A0A6ZPZ5"/>
<dbReference type="GO" id="GO:0050096">
    <property type="term" value="F:methylaspartate ammonia-lyase activity"/>
    <property type="evidence" value="ECO:0007669"/>
    <property type="project" value="UniProtKB-EC"/>
</dbReference>
<organism evidence="2 3">
    <name type="scientific">Shigella dysenteriae 1617</name>
    <dbReference type="NCBI Taxonomy" id="754093"/>
    <lineage>
        <taxon>Bacteria</taxon>
        <taxon>Pseudomonadati</taxon>
        <taxon>Pseudomonadota</taxon>
        <taxon>Gammaproteobacteria</taxon>
        <taxon>Enterobacterales</taxon>
        <taxon>Enterobacteriaceae</taxon>
        <taxon>Shigella</taxon>
    </lineage>
</organism>
<dbReference type="PATRIC" id="fig|754093.4.peg.837"/>
<dbReference type="Gene3D" id="3.30.390.10">
    <property type="entry name" value="Enolase-like, N-terminal domain"/>
    <property type="match status" value="1"/>
</dbReference>
<dbReference type="InterPro" id="IPR022665">
    <property type="entry name" value="MeAsp_NH4-lyase_N"/>
</dbReference>
<name>A0A0A6ZPZ5_SHIDY</name>
<sequence length="43" mass="4693">MKIKQALFTAGYSSFYFDDQQAIKNGAGHDGFFLYRGAGNTGV</sequence>
<proteinExistence type="predicted"/>
<dbReference type="HOGENOM" id="CLU_3251620_0_0_6"/>
<evidence type="ECO:0000313" key="2">
    <source>
        <dbReference type="EMBL" id="AHA63676.1"/>
    </source>
</evidence>
<dbReference type="KEGG" id="sdz:Asd1617_00849"/>
<dbReference type="Pfam" id="PF05034">
    <property type="entry name" value="MAAL_N"/>
    <property type="match status" value="1"/>
</dbReference>
<dbReference type="EC" id="4.3.1.2" evidence="2"/>
<gene>
    <name evidence="2" type="ORF">Asd1617_00849</name>
</gene>
<evidence type="ECO:0000259" key="1">
    <source>
        <dbReference type="Pfam" id="PF05034"/>
    </source>
</evidence>
<accession>A0A0A6ZPZ5</accession>
<dbReference type="InterPro" id="IPR029017">
    <property type="entry name" value="Enolase-like_N"/>
</dbReference>
<feature type="domain" description="Methylaspartate ammonia-lyase N-terminal" evidence="1">
    <location>
        <begin position="1"/>
        <end position="41"/>
    </location>
</feature>
<dbReference type="SUPFAM" id="SSF54826">
    <property type="entry name" value="Enolase N-terminal domain-like"/>
    <property type="match status" value="1"/>
</dbReference>
<reference evidence="2 3" key="1">
    <citation type="submission" date="2013-09" db="EMBL/GenBank/DDBJ databases">
        <title>Comparative genomics of Sd1617 to representative strains in evaluating its pathogenesis.</title>
        <authorList>
            <person name="Aksomboon Vongsawan A."/>
            <person name="Kapatral V."/>
            <person name="Vaisvil B."/>
            <person name="Serichantalergs O."/>
            <person name="Hale T.L."/>
            <person name="Mason C.J."/>
        </authorList>
    </citation>
    <scope>NUCLEOTIDE SEQUENCE [LARGE SCALE GENOMIC DNA]</scope>
    <source>
        <strain evidence="2 3">1617</strain>
    </source>
</reference>
<dbReference type="Proteomes" id="UP000031647">
    <property type="component" value="Chromosome"/>
</dbReference>
<keyword evidence="2" id="KW-0456">Lyase</keyword>
<evidence type="ECO:0000313" key="3">
    <source>
        <dbReference type="Proteomes" id="UP000031647"/>
    </source>
</evidence>
<dbReference type="EMBL" id="CP006736">
    <property type="protein sequence ID" value="AHA63676.1"/>
    <property type="molecule type" value="Genomic_DNA"/>
</dbReference>
<protein>
    <submittedName>
        <fullName evidence="2">Methylaspartate ammonia-lyase</fullName>
        <ecNumber evidence="2">4.3.1.2</ecNumber>
    </submittedName>
</protein>